<dbReference type="SMART" id="SM00966">
    <property type="entry name" value="SpoVT_AbrB"/>
    <property type="match status" value="1"/>
</dbReference>
<dbReference type="InterPro" id="IPR007159">
    <property type="entry name" value="SpoVT-AbrB_dom"/>
</dbReference>
<feature type="domain" description="SpoVT-AbrB" evidence="1">
    <location>
        <begin position="20"/>
        <end position="63"/>
    </location>
</feature>
<accession>A0A8A0RL28</accession>
<evidence type="ECO:0000313" key="2">
    <source>
        <dbReference type="EMBL" id="QSQ07936.1"/>
    </source>
</evidence>
<proteinExistence type="predicted"/>
<dbReference type="GO" id="GO:0003677">
    <property type="term" value="F:DNA binding"/>
    <property type="evidence" value="ECO:0007669"/>
    <property type="project" value="InterPro"/>
</dbReference>
<dbReference type="AlphaFoldDB" id="A0A8A0RL28"/>
<organism evidence="2 3">
    <name type="scientific">Koleobacter methoxysyntrophicus</name>
    <dbReference type="NCBI Taxonomy" id="2751313"/>
    <lineage>
        <taxon>Bacteria</taxon>
        <taxon>Bacillati</taxon>
        <taxon>Bacillota</taxon>
        <taxon>Clostridia</taxon>
        <taxon>Koleobacterales</taxon>
        <taxon>Koleobacteraceae</taxon>
        <taxon>Koleobacter</taxon>
    </lineage>
</organism>
<evidence type="ECO:0000259" key="1">
    <source>
        <dbReference type="SMART" id="SM00966"/>
    </source>
</evidence>
<gene>
    <name evidence="2" type="ORF">H0A61_00255</name>
</gene>
<dbReference type="KEGG" id="kme:H0A61_00255"/>
<evidence type="ECO:0000313" key="3">
    <source>
        <dbReference type="Proteomes" id="UP000662904"/>
    </source>
</evidence>
<dbReference type="Proteomes" id="UP000662904">
    <property type="component" value="Chromosome"/>
</dbReference>
<dbReference type="SUPFAM" id="SSF89447">
    <property type="entry name" value="AbrB/MazE/MraZ-like"/>
    <property type="match status" value="1"/>
</dbReference>
<reference evidence="2" key="1">
    <citation type="submission" date="2020-07" db="EMBL/GenBank/DDBJ databases">
        <title>Koleobacter methoxysyntrophicus gen. nov., sp. nov., a novel anaerobic bacterium isolated from deep subsurface oil field and proposal of Koleobacterales ord. nov. in the phylum Firmicutes.</title>
        <authorList>
            <person name="Sakamoto S."/>
            <person name="Tamaki H."/>
        </authorList>
    </citation>
    <scope>NUCLEOTIDE SEQUENCE</scope>
    <source>
        <strain evidence="2">NRmbB1</strain>
    </source>
</reference>
<sequence>MIVAKEIREPEDMRKESRIGRITSKRQLTIPKDFYEKLNLGKDVEIILEKDGLKVKRLEKIEESFDDYSDLVLKSVLEDGFTDKDEILNEFRARMNMIPFAVQKLLLEAREYAENDPRTSEELDKELFGED</sequence>
<name>A0A8A0RL28_9FIRM</name>
<dbReference type="InterPro" id="IPR037914">
    <property type="entry name" value="SpoVT-AbrB_sf"/>
</dbReference>
<protein>
    <recommendedName>
        <fullName evidence="1">SpoVT-AbrB domain-containing protein</fullName>
    </recommendedName>
</protein>
<dbReference type="EMBL" id="CP059066">
    <property type="protein sequence ID" value="QSQ07936.1"/>
    <property type="molecule type" value="Genomic_DNA"/>
</dbReference>
<dbReference type="RefSeq" id="WP_206708179.1">
    <property type="nucleotide sequence ID" value="NZ_CP059066.1"/>
</dbReference>
<keyword evidence="3" id="KW-1185">Reference proteome</keyword>